<evidence type="ECO:0000313" key="6">
    <source>
        <dbReference type="Proteomes" id="UP000648663"/>
    </source>
</evidence>
<protein>
    <submittedName>
        <fullName evidence="4">Putative transcriptional regulator</fullName>
    </submittedName>
    <submittedName>
        <fullName evidence="3">UPF0301 protein</fullName>
    </submittedName>
</protein>
<gene>
    <name evidence="4" type="ORF">FB380_001281</name>
    <name evidence="3" type="ORF">GCM10011589_02520</name>
</gene>
<evidence type="ECO:0000313" key="3">
    <source>
        <dbReference type="EMBL" id="GGL49560.1"/>
    </source>
</evidence>
<evidence type="ECO:0000313" key="5">
    <source>
        <dbReference type="Proteomes" id="UP000552836"/>
    </source>
</evidence>
<dbReference type="InterPro" id="IPR003774">
    <property type="entry name" value="AlgH-like"/>
</dbReference>
<dbReference type="Proteomes" id="UP000552836">
    <property type="component" value="Unassembled WGS sequence"/>
</dbReference>
<dbReference type="AlphaFoldDB" id="A0A846LN49"/>
<evidence type="ECO:0000256" key="1">
    <source>
        <dbReference type="ARBA" id="ARBA00009600"/>
    </source>
</evidence>
<sequence length="223" mass="22736">MNPVPSSPDPERRPTAGQAAGRGRRTGIPALSVGSLDDVRPGCLLVAMPSLTDPTFAGAVVYVLDHSDTGTIGVVLGRPSEVRIGDVLPGWSELAVEPGVFHVGGPCEADTALCLATRRGSEPLPEDSGLREVAGAVHLVDLDSDPAELEGEIGGLRVFAGYAGWSAGQLAGEVAEGAWACVAGIPADVLTGASGPELWRSVLRRQSGRLAVLSTATADPSAN</sequence>
<evidence type="ECO:0000256" key="2">
    <source>
        <dbReference type="SAM" id="MobiDB-lite"/>
    </source>
</evidence>
<dbReference type="Proteomes" id="UP000648663">
    <property type="component" value="Unassembled WGS sequence"/>
</dbReference>
<organism evidence="4 5">
    <name type="scientific">Modestobacter marinus</name>
    <dbReference type="NCBI Taxonomy" id="477641"/>
    <lineage>
        <taxon>Bacteria</taxon>
        <taxon>Bacillati</taxon>
        <taxon>Actinomycetota</taxon>
        <taxon>Actinomycetes</taxon>
        <taxon>Geodermatophilales</taxon>
        <taxon>Geodermatophilaceae</taxon>
        <taxon>Modestobacter</taxon>
    </lineage>
</organism>
<evidence type="ECO:0000313" key="4">
    <source>
        <dbReference type="EMBL" id="NIH66835.1"/>
    </source>
</evidence>
<dbReference type="PANTHER" id="PTHR30327:SF1">
    <property type="entry name" value="UPF0301 PROTEIN YQGE"/>
    <property type="match status" value="1"/>
</dbReference>
<reference evidence="6" key="2">
    <citation type="journal article" date="2019" name="Int. J. Syst. Evol. Microbiol.">
        <title>The Global Catalogue of Microorganisms (GCM) 10K type strain sequencing project: providing services to taxonomists for standard genome sequencing and annotation.</title>
        <authorList>
            <consortium name="The Broad Institute Genomics Platform"/>
            <consortium name="The Broad Institute Genome Sequencing Center for Infectious Disease"/>
            <person name="Wu L."/>
            <person name="Ma J."/>
        </authorList>
    </citation>
    <scope>NUCLEOTIDE SEQUENCE [LARGE SCALE GENOMIC DNA]</scope>
    <source>
        <strain evidence="6">CGMCC 4.5581</strain>
    </source>
</reference>
<dbReference type="SUPFAM" id="SSF143456">
    <property type="entry name" value="VC0467-like"/>
    <property type="match status" value="1"/>
</dbReference>
<feature type="region of interest" description="Disordered" evidence="2">
    <location>
        <begin position="1"/>
        <end position="33"/>
    </location>
</feature>
<proteinExistence type="inferred from homology"/>
<dbReference type="Gene3D" id="3.40.1740.10">
    <property type="entry name" value="VC0467-like"/>
    <property type="match status" value="1"/>
</dbReference>
<dbReference type="GO" id="GO:0005829">
    <property type="term" value="C:cytosol"/>
    <property type="evidence" value="ECO:0007669"/>
    <property type="project" value="TreeGrafter"/>
</dbReference>
<comment type="caution">
    <text evidence="4">The sequence shown here is derived from an EMBL/GenBank/DDBJ whole genome shotgun (WGS) entry which is preliminary data.</text>
</comment>
<reference evidence="3" key="4">
    <citation type="submission" date="2024-05" db="EMBL/GenBank/DDBJ databases">
        <authorList>
            <person name="Sun Q."/>
            <person name="Zhou Y."/>
        </authorList>
    </citation>
    <scope>NUCLEOTIDE SEQUENCE</scope>
    <source>
        <strain evidence="3">CGMCC 4.5581</strain>
    </source>
</reference>
<reference evidence="3" key="1">
    <citation type="journal article" date="2014" name="Int. J. Syst. Evol. Microbiol.">
        <title>Complete genome of a new Firmicutes species belonging to the dominant human colonic microbiota ('Ruminococcus bicirculans') reveals two chromosomes and a selective capacity to utilize plant glucans.</title>
        <authorList>
            <consortium name="NISC Comparative Sequencing Program"/>
            <person name="Wegmann U."/>
            <person name="Louis P."/>
            <person name="Goesmann A."/>
            <person name="Henrissat B."/>
            <person name="Duncan S.H."/>
            <person name="Flint H.J."/>
        </authorList>
    </citation>
    <scope>NUCLEOTIDE SEQUENCE</scope>
    <source>
        <strain evidence="3">CGMCC 4.5581</strain>
    </source>
</reference>
<comment type="similarity">
    <text evidence="1">Belongs to the UPF0301 (AlgH) family.</text>
</comment>
<dbReference type="Pfam" id="PF02622">
    <property type="entry name" value="DUF179"/>
    <property type="match status" value="1"/>
</dbReference>
<accession>A0A846LN49</accession>
<reference evidence="4 5" key="3">
    <citation type="submission" date="2020-02" db="EMBL/GenBank/DDBJ databases">
        <title>Sequencing the genomes of 1000 actinobacteria strains.</title>
        <authorList>
            <person name="Klenk H.-P."/>
        </authorList>
    </citation>
    <scope>NUCLEOTIDE SEQUENCE [LARGE SCALE GENOMIC DNA]</scope>
    <source>
        <strain evidence="4 5">DSM 45201</strain>
    </source>
</reference>
<dbReference type="RefSeq" id="WP_166754360.1">
    <property type="nucleotide sequence ID" value="NZ_BAABJU010000001.1"/>
</dbReference>
<keyword evidence="6" id="KW-1185">Reference proteome</keyword>
<dbReference type="PANTHER" id="PTHR30327">
    <property type="entry name" value="UNCHARACTERIZED PROTEIN YQGE"/>
    <property type="match status" value="1"/>
</dbReference>
<name>A0A846LN49_9ACTN</name>
<dbReference type="EMBL" id="BMMI01000001">
    <property type="protein sequence ID" value="GGL49560.1"/>
    <property type="molecule type" value="Genomic_DNA"/>
</dbReference>
<dbReference type="EMBL" id="JAAMPA010000001">
    <property type="protein sequence ID" value="NIH66835.1"/>
    <property type="molecule type" value="Genomic_DNA"/>
</dbReference>